<dbReference type="Proteomes" id="UP000308092">
    <property type="component" value="Unassembled WGS sequence"/>
</dbReference>
<evidence type="ECO:0000313" key="3">
    <source>
        <dbReference type="EMBL" id="THC95348.1"/>
    </source>
</evidence>
<dbReference type="InterPro" id="IPR050317">
    <property type="entry name" value="Plant_Fungal_Acyltransferase"/>
</dbReference>
<dbReference type="EMBL" id="SOSA01000161">
    <property type="protein sequence ID" value="THC95348.1"/>
    <property type="molecule type" value="Genomic_DNA"/>
</dbReference>
<dbReference type="Pfam" id="PF02458">
    <property type="entry name" value="Transferase"/>
    <property type="match status" value="1"/>
</dbReference>
<organism evidence="3 4">
    <name type="scientific">Aspergillus tanneri</name>
    <dbReference type="NCBI Taxonomy" id="1220188"/>
    <lineage>
        <taxon>Eukaryota</taxon>
        <taxon>Fungi</taxon>
        <taxon>Dikarya</taxon>
        <taxon>Ascomycota</taxon>
        <taxon>Pezizomycotina</taxon>
        <taxon>Eurotiomycetes</taxon>
        <taxon>Eurotiomycetidae</taxon>
        <taxon>Eurotiales</taxon>
        <taxon>Aspergillaceae</taxon>
        <taxon>Aspergillus</taxon>
        <taxon>Aspergillus subgen. Circumdati</taxon>
    </lineage>
</organism>
<evidence type="ECO:0000313" key="4">
    <source>
        <dbReference type="Proteomes" id="UP000308092"/>
    </source>
</evidence>
<dbReference type="STRING" id="1220188.A0A4S3JL15"/>
<dbReference type="InterPro" id="IPR023213">
    <property type="entry name" value="CAT-like_dom_sf"/>
</dbReference>
<name>A0A4S3JL15_9EURO</name>
<evidence type="ECO:0000256" key="2">
    <source>
        <dbReference type="ARBA" id="ARBA00023315"/>
    </source>
</evidence>
<dbReference type="GO" id="GO:0016747">
    <property type="term" value="F:acyltransferase activity, transferring groups other than amino-acyl groups"/>
    <property type="evidence" value="ECO:0007669"/>
    <property type="project" value="TreeGrafter"/>
</dbReference>
<comment type="caution">
    <text evidence="3">The sequence shown here is derived from an EMBL/GenBank/DDBJ whole genome shotgun (WGS) entry which is preliminary data.</text>
</comment>
<evidence type="ECO:0000256" key="1">
    <source>
        <dbReference type="ARBA" id="ARBA00022679"/>
    </source>
</evidence>
<protein>
    <submittedName>
        <fullName evidence="3">Uncharacterized protein</fullName>
    </submittedName>
</protein>
<proteinExistence type="predicted"/>
<accession>A0A4S3JL15</accession>
<sequence length="501" mass="55568">MDIGYFTHAKVLVESIKKRTGVQEIRASETPLVPCCHNPSKSTPLVEMSLPVAFEPFLLSSLEHYLVVAGIGSYGCNYFIFRTENTDDALSTLNTGVTRLVQELPFLAGEVAPVAGDSRRRLEVRPSSIDVFEKCPMLVVREVNSPLPASDFGRTIDAAGDNAYRPLPPKPDGPFQPVLRFQANMFHGGIVLCFCWNHLLIDGTAVSNVIQMLASCCRAETSVSLKSIRQQQDLGRKIISDIIERPLPEKMSADDESFVLHNLEEVATESIARETMQFSPRRIDELKTACNERLSVGQYCTTNDILMALYWIIGARASIAHGKRFLAISFAVSMAKRCRPSLPDSYIGSTLVLQSVQGNQHEIVDALSTIDSNPSSIPDAYTPLLAKLATQIRAKILATDDQHLTRTIHELYEMSQWNPGQGKGDLLFSNLSFNGCYKQDFGPVLGPVVGFEPRTVYPNMAYLKPRRPVGTGLGPWELTLMFDPKRLEMMKNDPLLVWAST</sequence>
<keyword evidence="1" id="KW-0808">Transferase</keyword>
<dbReference type="PANTHER" id="PTHR31642">
    <property type="entry name" value="TRICHOTHECENE 3-O-ACETYLTRANSFERASE"/>
    <property type="match status" value="1"/>
</dbReference>
<gene>
    <name evidence="3" type="ORF">EYZ11_005162</name>
</gene>
<reference evidence="3 4" key="1">
    <citation type="submission" date="2019-03" db="EMBL/GenBank/DDBJ databases">
        <title>The genome sequence of a newly discovered highly antifungal drug resistant Aspergillus species, Aspergillus tanneri NIH 1004.</title>
        <authorList>
            <person name="Mounaud S."/>
            <person name="Singh I."/>
            <person name="Joardar V."/>
            <person name="Pakala S."/>
            <person name="Pakala S."/>
            <person name="Venepally P."/>
            <person name="Hoover J."/>
            <person name="Nierman W."/>
            <person name="Chung J."/>
            <person name="Losada L."/>
        </authorList>
    </citation>
    <scope>NUCLEOTIDE SEQUENCE [LARGE SCALE GENOMIC DNA]</scope>
    <source>
        <strain evidence="3 4">NIH1004</strain>
    </source>
</reference>
<dbReference type="VEuPathDB" id="FungiDB:EYZ11_005162"/>
<dbReference type="Gene3D" id="3.30.559.10">
    <property type="entry name" value="Chloramphenicol acetyltransferase-like domain"/>
    <property type="match status" value="2"/>
</dbReference>
<dbReference type="PANTHER" id="PTHR31642:SF270">
    <property type="entry name" value="O-ACYLTRANSFERASE AUSQ"/>
    <property type="match status" value="1"/>
</dbReference>
<keyword evidence="4" id="KW-1185">Reference proteome</keyword>
<dbReference type="AlphaFoldDB" id="A0A4S3JL15"/>
<keyword evidence="2" id="KW-0012">Acyltransferase</keyword>